<dbReference type="OrthoDB" id="4611853at2"/>
<dbReference type="AlphaFoldDB" id="A0A2S5ZFN9"/>
<evidence type="ECO:0008006" key="4">
    <source>
        <dbReference type="Google" id="ProtNLM"/>
    </source>
</evidence>
<dbReference type="GO" id="GO:0009103">
    <property type="term" value="P:lipopolysaccharide biosynthetic process"/>
    <property type="evidence" value="ECO:0007669"/>
    <property type="project" value="TreeGrafter"/>
</dbReference>
<reference evidence="2 3" key="1">
    <citation type="submission" date="2018-01" db="EMBL/GenBank/DDBJ databases">
        <title>Complete genome sequences of the type strains of Marinobacter flavimaris and Marinobacter maroccanus.</title>
        <authorList>
            <person name="Palau M."/>
            <person name="Boujida N."/>
            <person name="Manresa A."/>
            <person name="Minana-Galbis D."/>
        </authorList>
    </citation>
    <scope>NUCLEOTIDE SEQUENCE [LARGE SCALE GENOMIC DNA]</scope>
    <source>
        <strain evidence="2 3">N4</strain>
    </source>
</reference>
<dbReference type="Pfam" id="PF13692">
    <property type="entry name" value="Glyco_trans_1_4"/>
    <property type="match status" value="1"/>
</dbReference>
<dbReference type="GO" id="GO:0016757">
    <property type="term" value="F:glycosyltransferase activity"/>
    <property type="evidence" value="ECO:0007669"/>
    <property type="project" value="TreeGrafter"/>
</dbReference>
<dbReference type="EMBL" id="PSSX01000001">
    <property type="protein sequence ID" value="PPI86024.1"/>
    <property type="molecule type" value="Genomic_DNA"/>
</dbReference>
<proteinExistence type="predicted"/>
<gene>
    <name evidence="2" type="ORF">KEHDKFFH_01500</name>
</gene>
<comment type="caution">
    <text evidence="2">The sequence shown here is derived from an EMBL/GenBank/DDBJ whole genome shotgun (WGS) entry which is preliminary data.</text>
</comment>
<dbReference type="RefSeq" id="WP_104320280.1">
    <property type="nucleotide sequence ID" value="NZ_PSSX01000001.1"/>
</dbReference>
<keyword evidence="3" id="KW-1185">Reference proteome</keyword>
<evidence type="ECO:0000256" key="1">
    <source>
        <dbReference type="ARBA" id="ARBA00022679"/>
    </source>
</evidence>
<evidence type="ECO:0000313" key="2">
    <source>
        <dbReference type="EMBL" id="PPI86024.1"/>
    </source>
</evidence>
<organism evidence="2 3">
    <name type="scientific">Marinobacter maroccanus</name>
    <dbReference type="NCBI Taxonomy" id="2055143"/>
    <lineage>
        <taxon>Bacteria</taxon>
        <taxon>Pseudomonadati</taxon>
        <taxon>Pseudomonadota</taxon>
        <taxon>Gammaproteobacteria</taxon>
        <taxon>Pseudomonadales</taxon>
        <taxon>Marinobacteraceae</taxon>
        <taxon>Marinobacter</taxon>
    </lineage>
</organism>
<dbReference type="CDD" id="cd03801">
    <property type="entry name" value="GT4_PimA-like"/>
    <property type="match status" value="1"/>
</dbReference>
<dbReference type="SUPFAM" id="SSF53756">
    <property type="entry name" value="UDP-Glycosyltransferase/glycogen phosphorylase"/>
    <property type="match status" value="1"/>
</dbReference>
<sequence length="371" mass="42486">MIHISNNFISSTVHASVISELSKTFEDQLVIVPIREKAQEGKNTEGLVNIRFRFIYFNNKVIKFFPLLKVLLLSLRVHSLLSAAGKACGGRGKKLNVIAHNFWSDGTLAFFNSFFIPMRYMLVVRNTDINYFIARLPHYRWLMAWAIRRSEGLTFVSRSHYLRFKAQWPNLLAHASKVEIIPNALSHWWLDNIVEKRIARPAQVCFVGRFDANKNLVNLLNAAQIVRAAMPDFRLVLVGGDESELRATTGYACIPDFVEVRGRLQPEELLDVYRRSRVFVMPSFTETFGLVYLEALSQGCSVICSIGEGIDGMWEVPFIRAVDPKCVDALASDVIELINRFPEGIPVSWSVTEIRRFDWKRVADKYLEFFS</sequence>
<dbReference type="Gene3D" id="3.40.50.2000">
    <property type="entry name" value="Glycogen Phosphorylase B"/>
    <property type="match status" value="2"/>
</dbReference>
<protein>
    <recommendedName>
        <fullName evidence="4">Glycosyl transferase family 1 domain-containing protein</fullName>
    </recommendedName>
</protein>
<accession>A0A2S5ZFN9</accession>
<dbReference type="PANTHER" id="PTHR46401:SF2">
    <property type="entry name" value="GLYCOSYLTRANSFERASE WBBK-RELATED"/>
    <property type="match status" value="1"/>
</dbReference>
<evidence type="ECO:0000313" key="3">
    <source>
        <dbReference type="Proteomes" id="UP000239917"/>
    </source>
</evidence>
<name>A0A2S5ZFN9_9GAMM</name>
<keyword evidence="1" id="KW-0808">Transferase</keyword>
<dbReference type="PANTHER" id="PTHR46401">
    <property type="entry name" value="GLYCOSYLTRANSFERASE WBBK-RELATED"/>
    <property type="match status" value="1"/>
</dbReference>
<dbReference type="Proteomes" id="UP000239917">
    <property type="component" value="Unassembled WGS sequence"/>
</dbReference>